<dbReference type="AlphaFoldDB" id="A0A0M5J040"/>
<evidence type="ECO:0000313" key="7">
    <source>
        <dbReference type="EMBL" id="ALC46986.1"/>
    </source>
</evidence>
<evidence type="ECO:0000256" key="3">
    <source>
        <dbReference type="ARBA" id="ARBA00022729"/>
    </source>
</evidence>
<keyword evidence="2" id="KW-0645">Protease</keyword>
<dbReference type="PANTHER" id="PTHR11010:SF5">
    <property type="entry name" value="RE36938P-RELATED"/>
    <property type="match status" value="1"/>
</dbReference>
<dbReference type="OMA" id="NDYIDSQ"/>
<feature type="chain" id="PRO_5005803765" evidence="6">
    <location>
        <begin position="21"/>
        <end position="478"/>
    </location>
</feature>
<keyword evidence="4" id="KW-0378">Hydrolase</keyword>
<organism evidence="7 8">
    <name type="scientific">Drosophila busckii</name>
    <name type="common">Fruit fly</name>
    <dbReference type="NCBI Taxonomy" id="30019"/>
    <lineage>
        <taxon>Eukaryota</taxon>
        <taxon>Metazoa</taxon>
        <taxon>Ecdysozoa</taxon>
        <taxon>Arthropoda</taxon>
        <taxon>Hexapoda</taxon>
        <taxon>Insecta</taxon>
        <taxon>Pterygota</taxon>
        <taxon>Neoptera</taxon>
        <taxon>Endopterygota</taxon>
        <taxon>Diptera</taxon>
        <taxon>Brachycera</taxon>
        <taxon>Muscomorpha</taxon>
        <taxon>Ephydroidea</taxon>
        <taxon>Drosophilidae</taxon>
        <taxon>Drosophila</taxon>
    </lineage>
</organism>
<name>A0A0M5J040_DROBS</name>
<dbReference type="Gene3D" id="1.20.120.980">
    <property type="entry name" value="Serine carboxypeptidase S28, SKS domain"/>
    <property type="match status" value="1"/>
</dbReference>
<reference evidence="7 8" key="1">
    <citation type="submission" date="2015-08" db="EMBL/GenBank/DDBJ databases">
        <title>Ancestral chromatin configuration constrains chromatin evolution on differentiating sex chromosomes in Drosophila.</title>
        <authorList>
            <person name="Zhou Q."/>
            <person name="Bachtrog D."/>
        </authorList>
    </citation>
    <scope>NUCLEOTIDE SEQUENCE [LARGE SCALE GENOMIC DNA]</scope>
    <source>
        <tissue evidence="7">Whole larvae</tissue>
    </source>
</reference>
<feature type="signal peptide" evidence="6">
    <location>
        <begin position="1"/>
        <end position="20"/>
    </location>
</feature>
<keyword evidence="8" id="KW-1185">Reference proteome</keyword>
<protein>
    <submittedName>
        <fullName evidence="7">CG18493</fullName>
    </submittedName>
</protein>
<accession>A0A0M5J040</accession>
<dbReference type="EMBL" id="CP012526">
    <property type="protein sequence ID" value="ALC46986.1"/>
    <property type="molecule type" value="Genomic_DNA"/>
</dbReference>
<dbReference type="GO" id="GO:0006508">
    <property type="term" value="P:proteolysis"/>
    <property type="evidence" value="ECO:0007669"/>
    <property type="project" value="UniProtKB-KW"/>
</dbReference>
<proteinExistence type="inferred from homology"/>
<dbReference type="InterPro" id="IPR042269">
    <property type="entry name" value="Ser_carbopepase_S28_SKS"/>
</dbReference>
<keyword evidence="5" id="KW-0325">Glycoprotein</keyword>
<evidence type="ECO:0000256" key="1">
    <source>
        <dbReference type="ARBA" id="ARBA00011079"/>
    </source>
</evidence>
<dbReference type="OrthoDB" id="1735038at2759"/>
<evidence type="ECO:0000256" key="4">
    <source>
        <dbReference type="ARBA" id="ARBA00022801"/>
    </source>
</evidence>
<comment type="similarity">
    <text evidence="1">Belongs to the peptidase S28 family.</text>
</comment>
<evidence type="ECO:0000313" key="8">
    <source>
        <dbReference type="Proteomes" id="UP000494163"/>
    </source>
</evidence>
<keyword evidence="3 6" id="KW-0732">Signal</keyword>
<dbReference type="Proteomes" id="UP000494163">
    <property type="component" value="Chromosome 3R"/>
</dbReference>
<dbReference type="InterPro" id="IPR029058">
    <property type="entry name" value="AB_hydrolase_fold"/>
</dbReference>
<dbReference type="GO" id="GO:0008239">
    <property type="term" value="F:dipeptidyl-peptidase activity"/>
    <property type="evidence" value="ECO:0007669"/>
    <property type="project" value="TreeGrafter"/>
</dbReference>
<dbReference type="InterPro" id="IPR008758">
    <property type="entry name" value="Peptidase_S28"/>
</dbReference>
<dbReference type="STRING" id="30019.A0A0M5J040"/>
<evidence type="ECO:0000256" key="6">
    <source>
        <dbReference type="SAM" id="SignalP"/>
    </source>
</evidence>
<evidence type="ECO:0000256" key="5">
    <source>
        <dbReference type="ARBA" id="ARBA00023180"/>
    </source>
</evidence>
<gene>
    <name evidence="7" type="ORF">Dbus_chr3Rg1736</name>
</gene>
<sequence length="478" mass="53926">MLAIKLVSLLLLALAIHTDGLKLQKDVPVFVKTLKDLQRGPPKQMLTNRAEVTEEWIEQPLDHFDDKNKETYKMRYLVNNEFQTEGSPIFIFLGGEWEAEPGMLTKSHWYDMAKQHKGVLIYTEHRYYGASVPTPTMSTENLKYLSVKQALADVANFINTYKAENAQLAKSKVLLAGGSYSATMVVWFMREYPDLIVGGWASSAPLLAKVDFYDYKVVVGKAIRELGGQQCYNRIENGIAELENMFKNQRSAEARAMLRLCSSFDHTNDLDFWSLFGAISNIFSGIVQRQRPGDVEYWCDFLLKFEDDATAIANLFYHAAGYPTCVDMRYSETVAYYQELVADFDDSLPWYYQTCNEFGWYQSSRAAAQPFGKSFPATLYIELCQDIFGAKYRQSQIESYAAETNEHFGGMEPAVENVFMTHGSLDPWNAVGHGVAEGATVIAQASHCNDLAPMSSADSAEMRAAKEKIAELVTQWLA</sequence>
<dbReference type="GO" id="GO:0070008">
    <property type="term" value="F:serine-type exopeptidase activity"/>
    <property type="evidence" value="ECO:0007669"/>
    <property type="project" value="InterPro"/>
</dbReference>
<dbReference type="PANTHER" id="PTHR11010">
    <property type="entry name" value="PROTEASE S28 PRO-X CARBOXYPEPTIDASE-RELATED"/>
    <property type="match status" value="1"/>
</dbReference>
<evidence type="ECO:0000256" key="2">
    <source>
        <dbReference type="ARBA" id="ARBA00022670"/>
    </source>
</evidence>
<dbReference type="SUPFAM" id="SSF53474">
    <property type="entry name" value="alpha/beta-Hydrolases"/>
    <property type="match status" value="1"/>
</dbReference>
<dbReference type="Gene3D" id="3.40.50.1820">
    <property type="entry name" value="alpha/beta hydrolase"/>
    <property type="match status" value="1"/>
</dbReference>
<dbReference type="Pfam" id="PF05577">
    <property type="entry name" value="Peptidase_S28"/>
    <property type="match status" value="1"/>
</dbReference>